<dbReference type="EMBL" id="FNGV01000002">
    <property type="protein sequence ID" value="SDL72976.1"/>
    <property type="molecule type" value="Genomic_DNA"/>
</dbReference>
<evidence type="ECO:0000256" key="1">
    <source>
        <dbReference type="ARBA" id="ARBA00012502"/>
    </source>
</evidence>
<feature type="domain" description="Peptide methionine sulphoxide reductase MsrA" evidence="5">
    <location>
        <begin position="7"/>
        <end position="143"/>
    </location>
</feature>
<dbReference type="InterPro" id="IPR036509">
    <property type="entry name" value="Met_Sox_Rdtase_MsrA_sf"/>
</dbReference>
<dbReference type="Pfam" id="PF01625">
    <property type="entry name" value="PMSR"/>
    <property type="match status" value="1"/>
</dbReference>
<keyword evidence="2" id="KW-0560">Oxidoreductase</keyword>
<protein>
    <recommendedName>
        <fullName evidence="1">peptide-methionine (S)-S-oxide reductase</fullName>
        <ecNumber evidence="1">1.8.4.11</ecNumber>
    </recommendedName>
</protein>
<keyword evidence="7" id="KW-1185">Reference proteome</keyword>
<dbReference type="EC" id="1.8.4.11" evidence="1"/>
<dbReference type="STRING" id="192904.SAMN04488514_102503"/>
<evidence type="ECO:0000256" key="2">
    <source>
        <dbReference type="ARBA" id="ARBA00023002"/>
    </source>
</evidence>
<gene>
    <name evidence="6" type="ORF">SAMN04488514_102503</name>
</gene>
<accession>A0A1G9MFC9</accession>
<dbReference type="Gene3D" id="3.30.1060.10">
    <property type="entry name" value="Peptide methionine sulphoxide reductase MsrA"/>
    <property type="match status" value="1"/>
</dbReference>
<proteinExistence type="predicted"/>
<evidence type="ECO:0000313" key="6">
    <source>
        <dbReference type="EMBL" id="SDL72976.1"/>
    </source>
</evidence>
<evidence type="ECO:0000313" key="7">
    <source>
        <dbReference type="Proteomes" id="UP000199440"/>
    </source>
</evidence>
<organism evidence="6 7">
    <name type="scientific">Kriegella aquimaris</name>
    <dbReference type="NCBI Taxonomy" id="192904"/>
    <lineage>
        <taxon>Bacteria</taxon>
        <taxon>Pseudomonadati</taxon>
        <taxon>Bacteroidota</taxon>
        <taxon>Flavobacteriia</taxon>
        <taxon>Flavobacteriales</taxon>
        <taxon>Flavobacteriaceae</taxon>
        <taxon>Kriegella</taxon>
    </lineage>
</organism>
<dbReference type="SUPFAM" id="SSF55068">
    <property type="entry name" value="Peptide methionine sulfoxide reductase"/>
    <property type="match status" value="1"/>
</dbReference>
<dbReference type="GO" id="GO:0008113">
    <property type="term" value="F:peptide-methionine (S)-S-oxide reductase activity"/>
    <property type="evidence" value="ECO:0007669"/>
    <property type="project" value="UniProtKB-EC"/>
</dbReference>
<comment type="catalytic activity">
    <reaction evidence="3">
        <text>L-methionyl-[protein] + [thioredoxin]-disulfide + H2O = L-methionyl-(S)-S-oxide-[protein] + [thioredoxin]-dithiol</text>
        <dbReference type="Rhea" id="RHEA:14217"/>
        <dbReference type="Rhea" id="RHEA-COMP:10698"/>
        <dbReference type="Rhea" id="RHEA-COMP:10700"/>
        <dbReference type="Rhea" id="RHEA-COMP:12313"/>
        <dbReference type="Rhea" id="RHEA-COMP:12315"/>
        <dbReference type="ChEBI" id="CHEBI:15377"/>
        <dbReference type="ChEBI" id="CHEBI:16044"/>
        <dbReference type="ChEBI" id="CHEBI:29950"/>
        <dbReference type="ChEBI" id="CHEBI:44120"/>
        <dbReference type="ChEBI" id="CHEBI:50058"/>
        <dbReference type="EC" id="1.8.4.11"/>
    </reaction>
</comment>
<sequence>MSDSLNKIAFGGGCHWCTEAVFQSLKGVQKVEQGFVASTEKNHTFSEAIIVHFNANLISQKVLIEIHLYTHNSTSNHAMLNKYRSAIYTLSKKQAIEAKQSLSELQHEFDQRLITQVYPFFEFKSSDQRYINYYIKNPNKPFCKNHITPKLRLLLSQFMKHVDVKKLGGAVKP</sequence>
<dbReference type="PANTHER" id="PTHR43774">
    <property type="entry name" value="PEPTIDE METHIONINE SULFOXIDE REDUCTASE"/>
    <property type="match status" value="1"/>
</dbReference>
<evidence type="ECO:0000256" key="4">
    <source>
        <dbReference type="ARBA" id="ARBA00048782"/>
    </source>
</evidence>
<dbReference type="Proteomes" id="UP000199440">
    <property type="component" value="Unassembled WGS sequence"/>
</dbReference>
<dbReference type="RefSeq" id="WP_089886960.1">
    <property type="nucleotide sequence ID" value="NZ_FNGV01000002.1"/>
</dbReference>
<reference evidence="6 7" key="1">
    <citation type="submission" date="2016-10" db="EMBL/GenBank/DDBJ databases">
        <authorList>
            <person name="de Groot N.N."/>
        </authorList>
    </citation>
    <scope>NUCLEOTIDE SEQUENCE [LARGE SCALE GENOMIC DNA]</scope>
    <source>
        <strain evidence="6 7">DSM 19886</strain>
    </source>
</reference>
<dbReference type="OrthoDB" id="4174719at2"/>
<comment type="catalytic activity">
    <reaction evidence="4">
        <text>[thioredoxin]-disulfide + L-methionine + H2O = L-methionine (S)-S-oxide + [thioredoxin]-dithiol</text>
        <dbReference type="Rhea" id="RHEA:19993"/>
        <dbReference type="Rhea" id="RHEA-COMP:10698"/>
        <dbReference type="Rhea" id="RHEA-COMP:10700"/>
        <dbReference type="ChEBI" id="CHEBI:15377"/>
        <dbReference type="ChEBI" id="CHEBI:29950"/>
        <dbReference type="ChEBI" id="CHEBI:50058"/>
        <dbReference type="ChEBI" id="CHEBI:57844"/>
        <dbReference type="ChEBI" id="CHEBI:58772"/>
        <dbReference type="EC" id="1.8.4.11"/>
    </reaction>
</comment>
<evidence type="ECO:0000256" key="3">
    <source>
        <dbReference type="ARBA" id="ARBA00047806"/>
    </source>
</evidence>
<name>A0A1G9MFC9_9FLAO</name>
<evidence type="ECO:0000259" key="5">
    <source>
        <dbReference type="Pfam" id="PF01625"/>
    </source>
</evidence>
<dbReference type="InterPro" id="IPR002569">
    <property type="entry name" value="Met_Sox_Rdtase_MsrA_dom"/>
</dbReference>
<dbReference type="AlphaFoldDB" id="A0A1G9MFC9"/>
<dbReference type="PANTHER" id="PTHR43774:SF1">
    <property type="entry name" value="PEPTIDE METHIONINE SULFOXIDE REDUCTASE MSRA 2"/>
    <property type="match status" value="1"/>
</dbReference>